<reference evidence="2 3" key="1">
    <citation type="submission" date="2013-08" db="EMBL/GenBank/DDBJ databases">
        <authorList>
            <person name="Durkin A.S."/>
            <person name="Haft D.R."/>
            <person name="McCorrison J."/>
            <person name="Torralba M."/>
            <person name="Gillis M."/>
            <person name="Haft D.H."/>
            <person name="Methe B."/>
            <person name="Sutton G."/>
            <person name="Nelson K.E."/>
        </authorList>
    </citation>
    <scope>NUCLEOTIDE SEQUENCE [LARGE SCALE GENOMIC DNA]</scope>
    <source>
        <strain evidence="2 3">F0195</strain>
    </source>
</reference>
<dbReference type="AlphaFoldDB" id="U2UV11"/>
<dbReference type="InterPro" id="IPR002178">
    <property type="entry name" value="PTS_EIIA_type-2_dom"/>
</dbReference>
<accession>U2UV11</accession>
<keyword evidence="3" id="KW-1185">Reference proteome</keyword>
<dbReference type="Gene3D" id="3.40.930.10">
    <property type="entry name" value="Mannitol-specific EII, Chain A"/>
    <property type="match status" value="1"/>
</dbReference>
<dbReference type="eggNOG" id="COG1762">
    <property type="taxonomic scope" value="Bacteria"/>
</dbReference>
<dbReference type="Pfam" id="PF00359">
    <property type="entry name" value="PTS_EIIA_2"/>
    <property type="match status" value="1"/>
</dbReference>
<dbReference type="PROSITE" id="PS51094">
    <property type="entry name" value="PTS_EIIA_TYPE_2"/>
    <property type="match status" value="1"/>
</dbReference>
<name>U2UV11_9ACTN</name>
<evidence type="ECO:0000313" key="3">
    <source>
        <dbReference type="Proteomes" id="UP000016638"/>
    </source>
</evidence>
<dbReference type="STRING" id="1125712.HMPREF1316_0931"/>
<organism evidence="2 3">
    <name type="scientific">Olsenella profusa F0195</name>
    <dbReference type="NCBI Taxonomy" id="1125712"/>
    <lineage>
        <taxon>Bacteria</taxon>
        <taxon>Bacillati</taxon>
        <taxon>Actinomycetota</taxon>
        <taxon>Coriobacteriia</taxon>
        <taxon>Coriobacteriales</taxon>
        <taxon>Atopobiaceae</taxon>
        <taxon>Olsenella</taxon>
    </lineage>
</organism>
<keyword evidence="2" id="KW-0670">Pyruvate</keyword>
<protein>
    <submittedName>
        <fullName evidence="2">Phosphoenolpyruvate-dependent sugar PTS family porter, EIIA 2 component</fullName>
    </submittedName>
</protein>
<evidence type="ECO:0000259" key="1">
    <source>
        <dbReference type="PROSITE" id="PS51094"/>
    </source>
</evidence>
<dbReference type="InterPro" id="IPR016152">
    <property type="entry name" value="PTrfase/Anion_transptr"/>
</dbReference>
<dbReference type="SUPFAM" id="SSF55804">
    <property type="entry name" value="Phoshotransferase/anion transport protein"/>
    <property type="match status" value="1"/>
</dbReference>
<dbReference type="CDD" id="cd00211">
    <property type="entry name" value="PTS_IIA_fru"/>
    <property type="match status" value="1"/>
</dbReference>
<dbReference type="InterPro" id="IPR051541">
    <property type="entry name" value="PTS_SugarTrans_NitroReg"/>
</dbReference>
<comment type="caution">
    <text evidence="2">The sequence shown here is derived from an EMBL/GenBank/DDBJ whole genome shotgun (WGS) entry which is preliminary data.</text>
</comment>
<gene>
    <name evidence="2" type="ORF">HMPREF1316_0931</name>
</gene>
<dbReference type="EMBL" id="AWEZ01000061">
    <property type="protein sequence ID" value="ERL06967.1"/>
    <property type="molecule type" value="Genomic_DNA"/>
</dbReference>
<dbReference type="PANTHER" id="PTHR47738:SF3">
    <property type="entry name" value="PHOSPHOTRANSFERASE SYSTEM MANNITOL_FRUCTOSE-SPECIFIC IIA DOMAIN CONTAINING PROTEIN"/>
    <property type="match status" value="1"/>
</dbReference>
<dbReference type="Proteomes" id="UP000016638">
    <property type="component" value="Unassembled WGS sequence"/>
</dbReference>
<dbReference type="PANTHER" id="PTHR47738">
    <property type="entry name" value="PTS SYSTEM FRUCTOSE-LIKE EIIA COMPONENT-RELATED"/>
    <property type="match status" value="1"/>
</dbReference>
<proteinExistence type="predicted"/>
<dbReference type="PATRIC" id="fig|1125712.3.peg.1774"/>
<feature type="domain" description="PTS EIIA type-2" evidence="1">
    <location>
        <begin position="11"/>
        <end position="158"/>
    </location>
</feature>
<evidence type="ECO:0000313" key="2">
    <source>
        <dbReference type="EMBL" id="ERL06967.1"/>
    </source>
</evidence>
<sequence length="163" mass="18824">MGVKHFMLGKEIIMRDLTALDLDAKSCEQVFDIMGARFLEKGYVNERYLPTIKEREAQYPTALPVEPYPIAIPHTMADAILKPFIAPVRLKNTVKWGDMSDPDNKFDVKLVCMLGFKDPGEHIELLQILMHNFQKSEWANPLFSAKTEDEFFEAFNSMEWAHE</sequence>